<name>A0A154M4K4_9PSEU</name>
<dbReference type="SUPFAM" id="SSF55931">
    <property type="entry name" value="Glutamine synthetase/guanido kinase"/>
    <property type="match status" value="1"/>
</dbReference>
<dbReference type="EMBL" id="LOBU02000013">
    <property type="protein sequence ID" value="OKA07839.1"/>
    <property type="molecule type" value="Genomic_DNA"/>
</dbReference>
<dbReference type="Gene3D" id="3.30.590.20">
    <property type="match status" value="1"/>
</dbReference>
<evidence type="ECO:0000313" key="6">
    <source>
        <dbReference type="EMBL" id="KZB79555.1"/>
    </source>
</evidence>
<dbReference type="GO" id="GO:0004357">
    <property type="term" value="F:glutamate-cysteine ligase activity"/>
    <property type="evidence" value="ECO:0007669"/>
    <property type="project" value="UniProtKB-EC"/>
</dbReference>
<dbReference type="Proteomes" id="UP000186883">
    <property type="component" value="Unassembled WGS sequence"/>
</dbReference>
<dbReference type="PANTHER" id="PTHR36510:SF1">
    <property type="entry name" value="GLUTAMATE--CYSTEINE LIGASE 2-RELATED"/>
    <property type="match status" value="1"/>
</dbReference>
<dbReference type="InterPro" id="IPR006336">
    <property type="entry name" value="GCS2"/>
</dbReference>
<dbReference type="InterPro" id="IPR014746">
    <property type="entry name" value="Gln_synth/guanido_kin_cat_dom"/>
</dbReference>
<comment type="function">
    <text evidence="5">ATP-dependent carboxylate-amine ligase which exhibits weak glutamate--cysteine ligase activity.</text>
</comment>
<evidence type="ECO:0000256" key="1">
    <source>
        <dbReference type="ARBA" id="ARBA00022598"/>
    </source>
</evidence>
<dbReference type="AlphaFoldDB" id="A0A154M4K4"/>
<reference evidence="6 8" key="1">
    <citation type="submission" date="2015-12" db="EMBL/GenBank/DDBJ databases">
        <title>Amycolatopsis regifaucium genome sequencing and assembly.</title>
        <authorList>
            <person name="Mayilraj S."/>
        </authorList>
    </citation>
    <scope>NUCLEOTIDE SEQUENCE [LARGE SCALE GENOMIC DNA]</scope>
    <source>
        <strain evidence="6 8">GY080</strain>
    </source>
</reference>
<dbReference type="GO" id="GO:0042398">
    <property type="term" value="P:modified amino acid biosynthetic process"/>
    <property type="evidence" value="ECO:0007669"/>
    <property type="project" value="InterPro"/>
</dbReference>
<dbReference type="OrthoDB" id="9803842at2"/>
<evidence type="ECO:0000313" key="8">
    <source>
        <dbReference type="Proteomes" id="UP000076321"/>
    </source>
</evidence>
<evidence type="ECO:0000313" key="9">
    <source>
        <dbReference type="Proteomes" id="UP000186883"/>
    </source>
</evidence>
<dbReference type="Pfam" id="PF04107">
    <property type="entry name" value="GCS2"/>
    <property type="match status" value="1"/>
</dbReference>
<dbReference type="HAMAP" id="MF_01609">
    <property type="entry name" value="Glu_cys_ligase_2"/>
    <property type="match status" value="1"/>
</dbReference>
<comment type="caution">
    <text evidence="6">The sequence shown here is derived from an EMBL/GenBank/DDBJ whole genome shotgun (WGS) entry which is preliminary data.</text>
</comment>
<dbReference type="EMBL" id="LQCI01000052">
    <property type="protein sequence ID" value="KZB79555.1"/>
    <property type="molecule type" value="Genomic_DNA"/>
</dbReference>
<evidence type="ECO:0000313" key="7">
    <source>
        <dbReference type="EMBL" id="OKA07839.1"/>
    </source>
</evidence>
<dbReference type="EC" id="6.3.2.2" evidence="5"/>
<dbReference type="Proteomes" id="UP000076321">
    <property type="component" value="Unassembled WGS sequence"/>
</dbReference>
<sequence>MKDDVLTFGIEEEFFVVGRDGHLAPAGDMVVDAADEDEGELQHELTRSQAESATDICTTHDEALRQLRNLRADLASAAARRDCRLLPCGSAPLAESELPTITPNPRYERMAEHFGAIARTSHTCGCHVHIAIPDRETGIRVLARVRPWLPALLTVTANSAICDGYDTSYSSWRYQQWSRWPSAGPPPAFTSLDQYESIVDAWLRAGAILDRKMIYWDVRLSENQPTLEFRFSDVAATPEEATLLGVLIRGMVATILDSDERPAELPNEVLRAHLWRASREGLSGRCPHPRTGDLAPATEVLEDVVAFAASALKESGDYDFVREGCVRLVEGGSGADRQRARFAERERAEDVVELLAVRTE</sequence>
<comment type="catalytic activity">
    <reaction evidence="4 5">
        <text>L-cysteine + L-glutamate + ATP = gamma-L-glutamyl-L-cysteine + ADP + phosphate + H(+)</text>
        <dbReference type="Rhea" id="RHEA:13285"/>
        <dbReference type="ChEBI" id="CHEBI:15378"/>
        <dbReference type="ChEBI" id="CHEBI:29985"/>
        <dbReference type="ChEBI" id="CHEBI:30616"/>
        <dbReference type="ChEBI" id="CHEBI:35235"/>
        <dbReference type="ChEBI" id="CHEBI:43474"/>
        <dbReference type="ChEBI" id="CHEBI:58173"/>
        <dbReference type="ChEBI" id="CHEBI:456216"/>
        <dbReference type="EC" id="6.3.2.2"/>
    </reaction>
</comment>
<dbReference type="InterPro" id="IPR011793">
    <property type="entry name" value="YbdK"/>
</dbReference>
<dbReference type="RefSeq" id="WP_061981137.1">
    <property type="nucleotide sequence ID" value="NZ_FOPQ01000002.1"/>
</dbReference>
<proteinExistence type="inferred from homology"/>
<gene>
    <name evidence="7" type="ORF">ATP06_0216830</name>
    <name evidence="6" type="ORF">AVL48_17145</name>
</gene>
<organism evidence="6 8">
    <name type="scientific">Amycolatopsis regifaucium</name>
    <dbReference type="NCBI Taxonomy" id="546365"/>
    <lineage>
        <taxon>Bacteria</taxon>
        <taxon>Bacillati</taxon>
        <taxon>Actinomycetota</taxon>
        <taxon>Actinomycetes</taxon>
        <taxon>Pseudonocardiales</taxon>
        <taxon>Pseudonocardiaceae</taxon>
        <taxon>Amycolatopsis</taxon>
    </lineage>
</organism>
<keyword evidence="1 5" id="KW-0436">Ligase</keyword>
<keyword evidence="9" id="KW-1185">Reference proteome</keyword>
<keyword evidence="3 5" id="KW-0067">ATP-binding</keyword>
<protein>
    <recommendedName>
        <fullName evidence="5">Putative glutamate--cysteine ligase 2</fullName>
        <ecNumber evidence="5">6.3.2.2</ecNumber>
    </recommendedName>
    <alternativeName>
        <fullName evidence="5">Gamma-glutamylcysteine synthetase 2</fullName>
        <shortName evidence="5">GCS 2</shortName>
        <shortName evidence="5">Gamma-GCS 2</shortName>
    </alternativeName>
</protein>
<evidence type="ECO:0000256" key="5">
    <source>
        <dbReference type="HAMAP-Rule" id="MF_01609"/>
    </source>
</evidence>
<dbReference type="PANTHER" id="PTHR36510">
    <property type="entry name" value="GLUTAMATE--CYSTEINE LIGASE 2-RELATED"/>
    <property type="match status" value="1"/>
</dbReference>
<dbReference type="GO" id="GO:0005524">
    <property type="term" value="F:ATP binding"/>
    <property type="evidence" value="ECO:0007669"/>
    <property type="project" value="UniProtKB-KW"/>
</dbReference>
<evidence type="ECO:0000256" key="4">
    <source>
        <dbReference type="ARBA" id="ARBA00048819"/>
    </source>
</evidence>
<evidence type="ECO:0000256" key="2">
    <source>
        <dbReference type="ARBA" id="ARBA00022741"/>
    </source>
</evidence>
<reference evidence="7 9" key="2">
    <citation type="submission" date="2016-11" db="EMBL/GenBank/DDBJ databases">
        <title>Genome sequencing of Amycolatopsis regifaucium.</title>
        <authorList>
            <person name="Mayilraj S."/>
            <person name="Kaur N."/>
        </authorList>
    </citation>
    <scope>NUCLEOTIDE SEQUENCE [LARGE SCALE GENOMIC DNA]</scope>
    <source>
        <strain evidence="7 9">GY080</strain>
    </source>
</reference>
<dbReference type="NCBIfam" id="TIGR02050">
    <property type="entry name" value="gshA_cyan_rel"/>
    <property type="match status" value="1"/>
</dbReference>
<accession>A0A154M4K4</accession>
<evidence type="ECO:0000256" key="3">
    <source>
        <dbReference type="ARBA" id="ARBA00022840"/>
    </source>
</evidence>
<dbReference type="NCBIfam" id="NF010041">
    <property type="entry name" value="PRK13517.1-1"/>
    <property type="match status" value="1"/>
</dbReference>
<keyword evidence="2 5" id="KW-0547">Nucleotide-binding</keyword>
<comment type="similarity">
    <text evidence="5">Belongs to the glutamate--cysteine ligase type 2 family. YbdK subfamily.</text>
</comment>
<dbReference type="InterPro" id="IPR050141">
    <property type="entry name" value="GCL_type2/YbdK_subfam"/>
</dbReference>